<reference evidence="3" key="1">
    <citation type="submission" date="2022-07" db="EMBL/GenBank/DDBJ databases">
        <title>Genome analysis of Parmales, a sister group of diatoms, reveals the evolutionary specialization of diatoms from phago-mixotrophs to photoautotrophs.</title>
        <authorList>
            <person name="Ban H."/>
            <person name="Sato S."/>
            <person name="Yoshikawa S."/>
            <person name="Kazumasa Y."/>
            <person name="Nakamura Y."/>
            <person name="Ichinomiya M."/>
            <person name="Saitoh K."/>
            <person name="Sato N."/>
            <person name="Blanc-Mathieu R."/>
            <person name="Endo H."/>
            <person name="Kuwata A."/>
            <person name="Ogata H."/>
        </authorList>
    </citation>
    <scope>NUCLEOTIDE SEQUENCE</scope>
</reference>
<dbReference type="EMBL" id="BRXZ01004172">
    <property type="protein sequence ID" value="GMH69867.1"/>
    <property type="molecule type" value="Genomic_DNA"/>
</dbReference>
<dbReference type="Proteomes" id="UP001165082">
    <property type="component" value="Unassembled WGS sequence"/>
</dbReference>
<dbReference type="AlphaFoldDB" id="A0A9W7ACP6"/>
<keyword evidence="2" id="KW-0732">Signal</keyword>
<feature type="transmembrane region" description="Helical" evidence="1">
    <location>
        <begin position="93"/>
        <end position="111"/>
    </location>
</feature>
<name>A0A9W7ACP6_9STRA</name>
<gene>
    <name evidence="3" type="ORF">TrRE_jg11372</name>
</gene>
<proteinExistence type="predicted"/>
<dbReference type="OrthoDB" id="45840at2759"/>
<accession>A0A9W7ACP6</accession>
<feature type="transmembrane region" description="Helical" evidence="1">
    <location>
        <begin position="50"/>
        <end position="72"/>
    </location>
</feature>
<comment type="caution">
    <text evidence="3">The sequence shown here is derived from an EMBL/GenBank/DDBJ whole genome shotgun (WGS) entry which is preliminary data.</text>
</comment>
<evidence type="ECO:0000256" key="1">
    <source>
        <dbReference type="SAM" id="Phobius"/>
    </source>
</evidence>
<evidence type="ECO:0000256" key="2">
    <source>
        <dbReference type="SAM" id="SignalP"/>
    </source>
</evidence>
<protein>
    <submittedName>
        <fullName evidence="3">Uncharacterized protein</fullName>
    </submittedName>
</protein>
<sequence length="207" mass="21666">MITITQLIAILPITFAFLPPPSTTTFIKTHSTAQFTPPLSESQGWSQASAASLLCILDCTILPLLSLLLPFLTFLPITATLSPSFLHTLSYKASIYFVLPIGSLSACLNLLTSNKSSTPLSKYLPFSIALTGLLLIFATNSSLSSLPLLGPLIPPSLSHSLSCTGDAKGVQDTLSAHTIANLAGAGMLIGGNRAGHKNTHKEGDCCA</sequence>
<keyword evidence="4" id="KW-1185">Reference proteome</keyword>
<feature type="signal peptide" evidence="2">
    <location>
        <begin position="1"/>
        <end position="16"/>
    </location>
</feature>
<feature type="transmembrane region" description="Helical" evidence="1">
    <location>
        <begin position="123"/>
        <end position="143"/>
    </location>
</feature>
<feature type="chain" id="PRO_5040828283" evidence="2">
    <location>
        <begin position="17"/>
        <end position="207"/>
    </location>
</feature>
<evidence type="ECO:0000313" key="3">
    <source>
        <dbReference type="EMBL" id="GMH69867.1"/>
    </source>
</evidence>
<feature type="non-terminal residue" evidence="3">
    <location>
        <position position="1"/>
    </location>
</feature>
<organism evidence="3 4">
    <name type="scientific">Triparma retinervis</name>
    <dbReference type="NCBI Taxonomy" id="2557542"/>
    <lineage>
        <taxon>Eukaryota</taxon>
        <taxon>Sar</taxon>
        <taxon>Stramenopiles</taxon>
        <taxon>Ochrophyta</taxon>
        <taxon>Bolidophyceae</taxon>
        <taxon>Parmales</taxon>
        <taxon>Triparmaceae</taxon>
        <taxon>Triparma</taxon>
    </lineage>
</organism>
<keyword evidence="1" id="KW-1133">Transmembrane helix</keyword>
<keyword evidence="1" id="KW-0472">Membrane</keyword>
<evidence type="ECO:0000313" key="4">
    <source>
        <dbReference type="Proteomes" id="UP001165082"/>
    </source>
</evidence>
<keyword evidence="1" id="KW-0812">Transmembrane</keyword>